<dbReference type="PROSITE" id="PS50894">
    <property type="entry name" value="HPT"/>
    <property type="match status" value="1"/>
</dbReference>
<dbReference type="GO" id="GO:0004672">
    <property type="term" value="F:protein kinase activity"/>
    <property type="evidence" value="ECO:0007669"/>
    <property type="project" value="UniProtKB-ARBA"/>
</dbReference>
<sequence length="112" mass="12114">MADLPLDADIFDTLQDTMGEGFVEDLVNTFLEEAPGLIKEMKAAMVVGDADKFRRGAHSLKSNANVFGATDLAKQARQLELGGLNSDNGPQIEALEDRYAEASAALIEWRDG</sequence>
<dbReference type="OrthoDB" id="4350941at2"/>
<name>A0A0X3TBJ0_9RHOB</name>
<dbReference type="CDD" id="cd00088">
    <property type="entry name" value="HPT"/>
    <property type="match status" value="1"/>
</dbReference>
<dbReference type="SUPFAM" id="SSF47226">
    <property type="entry name" value="Histidine-containing phosphotransfer domain, HPT domain"/>
    <property type="match status" value="1"/>
</dbReference>
<proteinExistence type="predicted"/>
<keyword evidence="5" id="KW-1185">Reference proteome</keyword>
<dbReference type="InterPro" id="IPR036641">
    <property type="entry name" value="HPT_dom_sf"/>
</dbReference>
<dbReference type="AlphaFoldDB" id="A0A0X3TBJ0"/>
<dbReference type="STRING" id="1685378.AVO44_20215"/>
<organism evidence="4 5">
    <name type="scientific">Ruegeria profundi</name>
    <dbReference type="NCBI Taxonomy" id="1685378"/>
    <lineage>
        <taxon>Bacteria</taxon>
        <taxon>Pseudomonadati</taxon>
        <taxon>Pseudomonadota</taxon>
        <taxon>Alphaproteobacteria</taxon>
        <taxon>Rhodobacterales</taxon>
        <taxon>Roseobacteraceae</taxon>
        <taxon>Ruegeria</taxon>
    </lineage>
</organism>
<dbReference type="InterPro" id="IPR008207">
    <property type="entry name" value="Sig_transdc_His_kin_Hpt_dom"/>
</dbReference>
<keyword evidence="2" id="KW-0597">Phosphoprotein</keyword>
<comment type="caution">
    <text evidence="4">The sequence shown here is derived from an EMBL/GenBank/DDBJ whole genome shotgun (WGS) entry which is preliminary data.</text>
</comment>
<evidence type="ECO:0000256" key="2">
    <source>
        <dbReference type="PROSITE-ProRule" id="PRU00110"/>
    </source>
</evidence>
<accession>A0A0X3TBJ0</accession>
<feature type="domain" description="HPt" evidence="3">
    <location>
        <begin position="19"/>
        <end position="112"/>
    </location>
</feature>
<dbReference type="Gene3D" id="1.20.120.160">
    <property type="entry name" value="HPT domain"/>
    <property type="match status" value="1"/>
</dbReference>
<dbReference type="EMBL" id="LQBP01000020">
    <property type="protein sequence ID" value="KUJ73142.1"/>
    <property type="molecule type" value="Genomic_DNA"/>
</dbReference>
<protein>
    <recommendedName>
        <fullName evidence="3">HPt domain-containing protein</fullName>
    </recommendedName>
</protein>
<dbReference type="Pfam" id="PF01627">
    <property type="entry name" value="Hpt"/>
    <property type="match status" value="1"/>
</dbReference>
<reference evidence="5" key="1">
    <citation type="submission" date="2015-12" db="EMBL/GenBank/DDBJ databases">
        <authorList>
            <person name="Zhang G."/>
            <person name="Stingl U."/>
        </authorList>
    </citation>
    <scope>NUCLEOTIDE SEQUENCE [LARGE SCALE GENOMIC DNA]</scope>
    <source>
        <strain evidence="5">ZGT108</strain>
    </source>
</reference>
<evidence type="ECO:0000259" key="3">
    <source>
        <dbReference type="PROSITE" id="PS50894"/>
    </source>
</evidence>
<evidence type="ECO:0000313" key="5">
    <source>
        <dbReference type="Proteomes" id="UP000053690"/>
    </source>
</evidence>
<evidence type="ECO:0000256" key="1">
    <source>
        <dbReference type="ARBA" id="ARBA00023012"/>
    </source>
</evidence>
<keyword evidence="1" id="KW-0902">Two-component regulatory system</keyword>
<dbReference type="SMART" id="SM00073">
    <property type="entry name" value="HPT"/>
    <property type="match status" value="1"/>
</dbReference>
<feature type="modified residue" description="Phosphohistidine" evidence="2">
    <location>
        <position position="58"/>
    </location>
</feature>
<dbReference type="Proteomes" id="UP000053690">
    <property type="component" value="Unassembled WGS sequence"/>
</dbReference>
<dbReference type="GO" id="GO:0000160">
    <property type="term" value="P:phosphorelay signal transduction system"/>
    <property type="evidence" value="ECO:0007669"/>
    <property type="project" value="UniProtKB-KW"/>
</dbReference>
<evidence type="ECO:0000313" key="4">
    <source>
        <dbReference type="EMBL" id="KUJ73142.1"/>
    </source>
</evidence>
<gene>
    <name evidence="4" type="ORF">AVO44_20215</name>
</gene>